<dbReference type="PANTHER" id="PTHR30346:SF0">
    <property type="entry name" value="HCA OPERON TRANSCRIPTIONAL ACTIVATOR HCAR"/>
    <property type="match status" value="1"/>
</dbReference>
<keyword evidence="5" id="KW-0804">Transcription</keyword>
<dbReference type="GO" id="GO:0003700">
    <property type="term" value="F:DNA-binding transcription factor activity"/>
    <property type="evidence" value="ECO:0007669"/>
    <property type="project" value="InterPro"/>
</dbReference>
<dbReference type="Proteomes" id="UP000325641">
    <property type="component" value="Chromosome"/>
</dbReference>
<reference evidence="8" key="1">
    <citation type="submission" date="2019-10" db="EMBL/GenBank/DDBJ databases">
        <title>Complete Genome Sequence of Bradyrhizobium betae type strain PL7HG1T.</title>
        <authorList>
            <person name="Bromfield E.S.P."/>
            <person name="Cloutier S."/>
        </authorList>
    </citation>
    <scope>NUCLEOTIDE SEQUENCE [LARGE SCALE GENOMIC DNA]</scope>
    <source>
        <strain evidence="8">PL7HG1</strain>
    </source>
</reference>
<evidence type="ECO:0000259" key="6">
    <source>
        <dbReference type="PROSITE" id="PS50931"/>
    </source>
</evidence>
<comment type="function">
    <text evidence="1">NodD regulates the expression of the nodABCFE genes which encode other nodulation proteins. NodD is also a negative regulator of its own expression. Binds flavonoids as inducers.</text>
</comment>
<dbReference type="Pfam" id="PF03466">
    <property type="entry name" value="LysR_substrate"/>
    <property type="match status" value="1"/>
</dbReference>
<dbReference type="PANTHER" id="PTHR30346">
    <property type="entry name" value="TRANSCRIPTIONAL DUAL REGULATOR HCAR-RELATED"/>
    <property type="match status" value="1"/>
</dbReference>
<proteinExistence type="inferred from homology"/>
<name>A0A5P6P550_9BRAD</name>
<dbReference type="FunFam" id="1.10.10.10:FF:000001">
    <property type="entry name" value="LysR family transcriptional regulator"/>
    <property type="match status" value="1"/>
</dbReference>
<dbReference type="InterPro" id="IPR036390">
    <property type="entry name" value="WH_DNA-bd_sf"/>
</dbReference>
<dbReference type="CDD" id="cd08414">
    <property type="entry name" value="PBP2_LTTR_aromatics_like"/>
    <property type="match status" value="1"/>
</dbReference>
<feature type="domain" description="HTH lysR-type" evidence="6">
    <location>
        <begin position="2"/>
        <end position="59"/>
    </location>
</feature>
<dbReference type="Gene3D" id="1.10.10.10">
    <property type="entry name" value="Winged helix-like DNA-binding domain superfamily/Winged helix DNA-binding domain"/>
    <property type="match status" value="1"/>
</dbReference>
<dbReference type="InterPro" id="IPR005119">
    <property type="entry name" value="LysR_subst-bd"/>
</dbReference>
<evidence type="ECO:0000256" key="4">
    <source>
        <dbReference type="ARBA" id="ARBA00023125"/>
    </source>
</evidence>
<comment type="similarity">
    <text evidence="2">Belongs to the LysR transcriptional regulatory family.</text>
</comment>
<evidence type="ECO:0000256" key="3">
    <source>
        <dbReference type="ARBA" id="ARBA00023015"/>
    </source>
</evidence>
<dbReference type="GO" id="GO:0032993">
    <property type="term" value="C:protein-DNA complex"/>
    <property type="evidence" value="ECO:0007669"/>
    <property type="project" value="TreeGrafter"/>
</dbReference>
<gene>
    <name evidence="7" type="ORF">F8237_14005</name>
</gene>
<dbReference type="EMBL" id="CP044543">
    <property type="protein sequence ID" value="QFI73411.1"/>
    <property type="molecule type" value="Genomic_DNA"/>
</dbReference>
<dbReference type="AlphaFoldDB" id="A0A5P6P550"/>
<dbReference type="PROSITE" id="PS50931">
    <property type="entry name" value="HTH_LYSR"/>
    <property type="match status" value="1"/>
</dbReference>
<keyword evidence="3" id="KW-0805">Transcription regulation</keyword>
<evidence type="ECO:0000313" key="7">
    <source>
        <dbReference type="EMBL" id="QFI73411.1"/>
    </source>
</evidence>
<keyword evidence="4" id="KW-0238">DNA-binding</keyword>
<evidence type="ECO:0000256" key="2">
    <source>
        <dbReference type="ARBA" id="ARBA00009437"/>
    </source>
</evidence>
<dbReference type="OrthoDB" id="7216893at2"/>
<dbReference type="KEGG" id="bbet:F8237_14005"/>
<organism evidence="7 8">
    <name type="scientific">Bradyrhizobium betae</name>
    <dbReference type="NCBI Taxonomy" id="244734"/>
    <lineage>
        <taxon>Bacteria</taxon>
        <taxon>Pseudomonadati</taxon>
        <taxon>Pseudomonadota</taxon>
        <taxon>Alphaproteobacteria</taxon>
        <taxon>Hyphomicrobiales</taxon>
        <taxon>Nitrobacteraceae</taxon>
        <taxon>Bradyrhizobium</taxon>
    </lineage>
</organism>
<dbReference type="InterPro" id="IPR000847">
    <property type="entry name" value="LysR_HTH_N"/>
</dbReference>
<dbReference type="PRINTS" id="PR00039">
    <property type="entry name" value="HTHLYSR"/>
</dbReference>
<dbReference type="InterPro" id="IPR036388">
    <property type="entry name" value="WH-like_DNA-bd_sf"/>
</dbReference>
<dbReference type="SUPFAM" id="SSF46785">
    <property type="entry name" value="Winged helix' DNA-binding domain"/>
    <property type="match status" value="1"/>
</dbReference>
<evidence type="ECO:0000313" key="8">
    <source>
        <dbReference type="Proteomes" id="UP000325641"/>
    </source>
</evidence>
<protein>
    <submittedName>
        <fullName evidence="7">LysR family transcriptional regulator</fullName>
    </submittedName>
</protein>
<dbReference type="GO" id="GO:0003677">
    <property type="term" value="F:DNA binding"/>
    <property type="evidence" value="ECO:0007669"/>
    <property type="project" value="UniProtKB-KW"/>
</dbReference>
<evidence type="ECO:0000256" key="1">
    <source>
        <dbReference type="ARBA" id="ARBA00003502"/>
    </source>
</evidence>
<evidence type="ECO:0000256" key="5">
    <source>
        <dbReference type="ARBA" id="ARBA00023163"/>
    </source>
</evidence>
<dbReference type="Gene3D" id="3.40.190.10">
    <property type="entry name" value="Periplasmic binding protein-like II"/>
    <property type="match status" value="2"/>
</dbReference>
<dbReference type="Pfam" id="PF00126">
    <property type="entry name" value="HTH_1"/>
    <property type="match status" value="1"/>
</dbReference>
<accession>A0A5P6P550</accession>
<dbReference type="RefSeq" id="WP_024343196.1">
    <property type="nucleotide sequence ID" value="NZ_CP044543.1"/>
</dbReference>
<sequence length="319" mass="35045">MLEFRQIRYFLAAAEYGSFRKAALALGIQESAISRRVRDLEDELGASLFQRHNGGVCLTLAGQQFVRRARKALQQIDCGAKDVAAIGRSERGHIKVGIFSSLASGFLSDLLGAYGKEHASVRVEFFDGDPADHVASIRRLQLDVAFITGTTQWSDCETEQLWSERVFAVLPSDHPLSEKSELGWRDLVDERFIVSDGAPGSEIHDYLVQRLADLGRHPEIDTQYVGRDNLLSLVAIGQGVTVMSEAGTAAQFPGTAYRQLAGEVLPFCAVWSPRNDNPAWRRLLSLARSMSRSAAATIIQTVSAVLLTSSLSQIPDPWL</sequence>
<dbReference type="SUPFAM" id="SSF53850">
    <property type="entry name" value="Periplasmic binding protein-like II"/>
    <property type="match status" value="1"/>
</dbReference>